<feature type="region of interest" description="Disordered" evidence="1">
    <location>
        <begin position="220"/>
        <end position="256"/>
    </location>
</feature>
<comment type="caution">
    <text evidence="2">The sequence shown here is derived from an EMBL/GenBank/DDBJ whole genome shotgun (WGS) entry which is preliminary data.</text>
</comment>
<feature type="compositionally biased region" description="Basic and acidic residues" evidence="1">
    <location>
        <begin position="329"/>
        <end position="338"/>
    </location>
</feature>
<evidence type="ECO:0000313" key="3">
    <source>
        <dbReference type="Proteomes" id="UP001642464"/>
    </source>
</evidence>
<name>A0ABP0HEU6_9DINO</name>
<feature type="compositionally biased region" description="Low complexity" evidence="1">
    <location>
        <begin position="512"/>
        <end position="527"/>
    </location>
</feature>
<feature type="non-terminal residue" evidence="2">
    <location>
        <position position="1"/>
    </location>
</feature>
<feature type="non-terminal residue" evidence="2">
    <location>
        <position position="585"/>
    </location>
</feature>
<feature type="compositionally biased region" description="Basic and acidic residues" evidence="1">
    <location>
        <begin position="491"/>
        <end position="500"/>
    </location>
</feature>
<feature type="region of interest" description="Disordered" evidence="1">
    <location>
        <begin position="546"/>
        <end position="585"/>
    </location>
</feature>
<protein>
    <submittedName>
        <fullName evidence="2">Uncharacterized protein</fullName>
    </submittedName>
</protein>
<feature type="region of interest" description="Disordered" evidence="1">
    <location>
        <begin position="310"/>
        <end position="338"/>
    </location>
</feature>
<feature type="compositionally biased region" description="Basic and acidic residues" evidence="1">
    <location>
        <begin position="459"/>
        <end position="477"/>
    </location>
</feature>
<feature type="region of interest" description="Disordered" evidence="1">
    <location>
        <begin position="188"/>
        <end position="208"/>
    </location>
</feature>
<dbReference type="Proteomes" id="UP001642464">
    <property type="component" value="Unassembled WGS sequence"/>
</dbReference>
<feature type="compositionally biased region" description="Low complexity" evidence="1">
    <location>
        <begin position="478"/>
        <end position="490"/>
    </location>
</feature>
<dbReference type="EMBL" id="CAXAMM010000744">
    <property type="protein sequence ID" value="CAK8988741.1"/>
    <property type="molecule type" value="Genomic_DNA"/>
</dbReference>
<gene>
    <name evidence="2" type="ORF">SCF082_LOCUS1513</name>
</gene>
<proteinExistence type="predicted"/>
<sequence>MSLQDYQHLGHYVTENLLREVGQRGQLTSIQKTDAMCVWSMSLGLRRPTEPTLQTLVALKLHIGGGLEEGKSQDFFDLFKIFKNHFKKMVAVNSNPPLEHVPALPSSPAEFAAEFPSTWADFSSVHGNDLVAMEERWFLQLTSIKVQIPMRRTHSLVERGERVEGRSAAPQQAAAQVLEQFMELLGGKARPPGMQRRFMEKSPDPRSKLSRATALLDRLEHQVARSTSQAASCKRQKTEESESSPLGNDDSEAHPPVQEKCDQIVAVTPPTKEDAIPRTPPAPTKNDSASFLECAEMSVAALDAALGVHKKPACDQEPVKKTMPTPQKVDPERPDPEEVLKRPACLEDLKTKATAQMLKKPSARIAVQKKPSMALTAMALPKAPQWMAREYRGGCAKCRYQEKVPAVIGAENTAAVDMEKILQLSNKSTDADAQRRPQPQTTRAEPSRPRAPLPQPPRQKQEEKADTQEAQPEEKGDTVPSETSPEVSPEPGERDVERPPPEVSVDESGRDAALAEATTSSPTSPSLETLEAILAQVAETTCVETVEPEPTRAPDECAEPESLPVAPEIAPERAAMSTVTPAEKP</sequence>
<evidence type="ECO:0000313" key="2">
    <source>
        <dbReference type="EMBL" id="CAK8988741.1"/>
    </source>
</evidence>
<accession>A0ABP0HEU6</accession>
<feature type="region of interest" description="Disordered" evidence="1">
    <location>
        <begin position="425"/>
        <end position="527"/>
    </location>
</feature>
<organism evidence="2 3">
    <name type="scientific">Durusdinium trenchii</name>
    <dbReference type="NCBI Taxonomy" id="1381693"/>
    <lineage>
        <taxon>Eukaryota</taxon>
        <taxon>Sar</taxon>
        <taxon>Alveolata</taxon>
        <taxon>Dinophyceae</taxon>
        <taxon>Suessiales</taxon>
        <taxon>Symbiodiniaceae</taxon>
        <taxon>Durusdinium</taxon>
    </lineage>
</organism>
<feature type="compositionally biased region" description="Basic and acidic residues" evidence="1">
    <location>
        <begin position="197"/>
        <end position="207"/>
    </location>
</feature>
<reference evidence="2 3" key="1">
    <citation type="submission" date="2024-02" db="EMBL/GenBank/DDBJ databases">
        <authorList>
            <person name="Chen Y."/>
            <person name="Shah S."/>
            <person name="Dougan E. K."/>
            <person name="Thang M."/>
            <person name="Chan C."/>
        </authorList>
    </citation>
    <scope>NUCLEOTIDE SEQUENCE [LARGE SCALE GENOMIC DNA]</scope>
</reference>
<evidence type="ECO:0000256" key="1">
    <source>
        <dbReference type="SAM" id="MobiDB-lite"/>
    </source>
</evidence>
<keyword evidence="3" id="KW-1185">Reference proteome</keyword>